<dbReference type="EMBL" id="ASRX01000020">
    <property type="protein sequence ID" value="EYF05834.1"/>
    <property type="molecule type" value="Genomic_DNA"/>
</dbReference>
<name>A0A017T9B5_9BACT</name>
<evidence type="ECO:0000313" key="3">
    <source>
        <dbReference type="Proteomes" id="UP000019678"/>
    </source>
</evidence>
<proteinExistence type="predicted"/>
<dbReference type="Proteomes" id="UP000019678">
    <property type="component" value="Unassembled WGS sequence"/>
</dbReference>
<dbReference type="AlphaFoldDB" id="A0A017T9B5"/>
<evidence type="ECO:0000313" key="2">
    <source>
        <dbReference type="EMBL" id="EYF05834.1"/>
    </source>
</evidence>
<evidence type="ECO:0000256" key="1">
    <source>
        <dbReference type="SAM" id="Phobius"/>
    </source>
</evidence>
<keyword evidence="1" id="KW-0812">Transmembrane</keyword>
<keyword evidence="1" id="KW-0472">Membrane</keyword>
<dbReference type="OrthoDB" id="5514050at2"/>
<accession>A0A017T9B5</accession>
<dbReference type="RefSeq" id="WP_044241118.1">
    <property type="nucleotide sequence ID" value="NZ_ASRX01000020.1"/>
</dbReference>
<keyword evidence="3" id="KW-1185">Reference proteome</keyword>
<protein>
    <submittedName>
        <fullName evidence="2">Uncharacterized protein</fullName>
    </submittedName>
</protein>
<sequence length="177" mass="19253">MTAGETLLANNDCTIEAQGPLVLCCECQGAALDLGVRAVTTFVLVIATIVAGLVAVRAVPWPMGFIPATWVVVALVARWLLRRRRFLHGKFRVDFERGEITQEGRGFARRWPTSAIEVATLPIVTGPDADQAEPGMESRWLELHLRDGARLRLGKGPGHALRPAVALLRKAGLEVRA</sequence>
<comment type="caution">
    <text evidence="2">The sequence shown here is derived from an EMBL/GenBank/DDBJ whole genome shotgun (WGS) entry which is preliminary data.</text>
</comment>
<keyword evidence="1" id="KW-1133">Transmembrane helix</keyword>
<dbReference type="STRING" id="1192034.CAP_2835"/>
<reference evidence="2 3" key="1">
    <citation type="submission" date="2013-05" db="EMBL/GenBank/DDBJ databases">
        <title>Genome assembly of Chondromyces apiculatus DSM 436.</title>
        <authorList>
            <person name="Sharma G."/>
            <person name="Khatri I."/>
            <person name="Kaur C."/>
            <person name="Mayilraj S."/>
            <person name="Subramanian S."/>
        </authorList>
    </citation>
    <scope>NUCLEOTIDE SEQUENCE [LARGE SCALE GENOMIC DNA]</scope>
    <source>
        <strain evidence="2 3">DSM 436</strain>
    </source>
</reference>
<feature type="transmembrane region" description="Helical" evidence="1">
    <location>
        <begin position="64"/>
        <end position="81"/>
    </location>
</feature>
<gene>
    <name evidence="2" type="ORF">CAP_2835</name>
</gene>
<organism evidence="2 3">
    <name type="scientific">Chondromyces apiculatus DSM 436</name>
    <dbReference type="NCBI Taxonomy" id="1192034"/>
    <lineage>
        <taxon>Bacteria</taxon>
        <taxon>Pseudomonadati</taxon>
        <taxon>Myxococcota</taxon>
        <taxon>Polyangia</taxon>
        <taxon>Polyangiales</taxon>
        <taxon>Polyangiaceae</taxon>
        <taxon>Chondromyces</taxon>
    </lineage>
</organism>
<feature type="transmembrane region" description="Helical" evidence="1">
    <location>
        <begin position="38"/>
        <end position="58"/>
    </location>
</feature>